<gene>
    <name evidence="1" type="ORF">B5G26_16000</name>
</gene>
<accession>A0A1Y3TVP2</accession>
<sequence>MSYFTCVETAKKELLCALIGLSRAIEGNESKCTRHTQKIFLDGLYMITLSEMMITYQEIMCHITLLHGEKQRLVPRCATCKKKCGRNDDFPKDKMESLSEYAYQLLQSILSIGLFVSHQGIDIKTKNQATDFLYKALFQVGNTNKQNPLFYENYRKEGGKIFQIILNQYFSLEYK</sequence>
<organism evidence="1 2">
    <name type="scientific">Anaerotignum lactatifermentans</name>
    <dbReference type="NCBI Taxonomy" id="160404"/>
    <lineage>
        <taxon>Bacteria</taxon>
        <taxon>Bacillati</taxon>
        <taxon>Bacillota</taxon>
        <taxon>Clostridia</taxon>
        <taxon>Lachnospirales</taxon>
        <taxon>Anaerotignaceae</taxon>
        <taxon>Anaerotignum</taxon>
    </lineage>
</organism>
<comment type="caution">
    <text evidence="1">The sequence shown here is derived from an EMBL/GenBank/DDBJ whole genome shotgun (WGS) entry which is preliminary data.</text>
</comment>
<evidence type="ECO:0000313" key="2">
    <source>
        <dbReference type="Proteomes" id="UP000195455"/>
    </source>
</evidence>
<name>A0A1Y3TVP2_9FIRM</name>
<protein>
    <submittedName>
        <fullName evidence="1">Uncharacterized protein</fullName>
    </submittedName>
</protein>
<dbReference type="EMBL" id="NFHM01000052">
    <property type="protein sequence ID" value="OUN38867.1"/>
    <property type="molecule type" value="Genomic_DNA"/>
</dbReference>
<evidence type="ECO:0000313" key="1">
    <source>
        <dbReference type="EMBL" id="OUN38867.1"/>
    </source>
</evidence>
<dbReference type="Proteomes" id="UP000195455">
    <property type="component" value="Unassembled WGS sequence"/>
</dbReference>
<dbReference type="AlphaFoldDB" id="A0A1Y3TVP2"/>
<reference evidence="2" key="1">
    <citation type="submission" date="2017-04" db="EMBL/GenBank/DDBJ databases">
        <title>Function of individual gut microbiota members based on whole genome sequencing of pure cultures obtained from chicken caecum.</title>
        <authorList>
            <person name="Medvecky M."/>
            <person name="Cejkova D."/>
            <person name="Polansky O."/>
            <person name="Karasova D."/>
            <person name="Kubasova T."/>
            <person name="Cizek A."/>
            <person name="Rychlik I."/>
        </authorList>
    </citation>
    <scope>NUCLEOTIDE SEQUENCE [LARGE SCALE GENOMIC DNA]</scope>
    <source>
        <strain evidence="2">An75</strain>
    </source>
</reference>
<dbReference type="RefSeq" id="WP_087990349.1">
    <property type="nucleotide sequence ID" value="NZ_CAUFCZ010000101.1"/>
</dbReference>
<proteinExistence type="predicted"/>